<dbReference type="EMBL" id="OW150024">
    <property type="protein sequence ID" value="CAH2030703.1"/>
    <property type="molecule type" value="Genomic_DNA"/>
</dbReference>
<protein>
    <submittedName>
        <fullName evidence="7">Lipopolysaccharide export system protein LptA</fullName>
    </submittedName>
</protein>
<reference evidence="7 8" key="1">
    <citation type="submission" date="2022-03" db="EMBL/GenBank/DDBJ databases">
        <authorList>
            <person name="Koch H."/>
        </authorList>
    </citation>
    <scope>NUCLEOTIDE SEQUENCE [LARGE SCALE GENOMIC DNA]</scope>
    <source>
        <strain evidence="7 8">G1</strain>
    </source>
</reference>
<keyword evidence="2 5" id="KW-0732">Signal</keyword>
<evidence type="ECO:0000256" key="3">
    <source>
        <dbReference type="ARBA" id="ARBA00022764"/>
    </source>
</evidence>
<evidence type="ECO:0000313" key="7">
    <source>
        <dbReference type="EMBL" id="CAH2030703.1"/>
    </source>
</evidence>
<keyword evidence="3" id="KW-0574">Periplasm</keyword>
<evidence type="ECO:0000256" key="1">
    <source>
        <dbReference type="ARBA" id="ARBA00022448"/>
    </source>
</evidence>
<dbReference type="InterPro" id="IPR052037">
    <property type="entry name" value="LPS_export_LptA"/>
</dbReference>
<dbReference type="InterPro" id="IPR005653">
    <property type="entry name" value="OstA-like_N"/>
</dbReference>
<accession>A0ABM9D6S9</accession>
<dbReference type="Gene3D" id="2.60.450.10">
    <property type="entry name" value="Lipopolysaccharide (LPS) transport protein A like domain"/>
    <property type="match status" value="1"/>
</dbReference>
<organism evidence="7 8">
    <name type="scientific">Trichlorobacter ammonificans</name>
    <dbReference type="NCBI Taxonomy" id="2916410"/>
    <lineage>
        <taxon>Bacteria</taxon>
        <taxon>Pseudomonadati</taxon>
        <taxon>Thermodesulfobacteriota</taxon>
        <taxon>Desulfuromonadia</taxon>
        <taxon>Geobacterales</taxon>
        <taxon>Geobacteraceae</taxon>
        <taxon>Trichlorobacter</taxon>
    </lineage>
</organism>
<evidence type="ECO:0000256" key="2">
    <source>
        <dbReference type="ARBA" id="ARBA00022729"/>
    </source>
</evidence>
<dbReference type="RefSeq" id="WP_305731619.1">
    <property type="nucleotide sequence ID" value="NZ_OW150024.1"/>
</dbReference>
<dbReference type="InterPro" id="IPR014340">
    <property type="entry name" value="LptA"/>
</dbReference>
<feature type="chain" id="PRO_5047002868" evidence="5">
    <location>
        <begin position="26"/>
        <end position="178"/>
    </location>
</feature>
<feature type="signal peptide" evidence="5">
    <location>
        <begin position="1"/>
        <end position="25"/>
    </location>
</feature>
<keyword evidence="1" id="KW-0813">Transport</keyword>
<feature type="domain" description="Organic solvent tolerance-like N-terminal" evidence="6">
    <location>
        <begin position="41"/>
        <end position="145"/>
    </location>
</feature>
<evidence type="ECO:0000256" key="4">
    <source>
        <dbReference type="SAM" id="MobiDB-lite"/>
    </source>
</evidence>
<dbReference type="PANTHER" id="PTHR36504">
    <property type="entry name" value="LIPOPOLYSACCHARIDE EXPORT SYSTEM PROTEIN LPTA"/>
    <property type="match status" value="1"/>
</dbReference>
<proteinExistence type="inferred from homology"/>
<sequence length="178" mass="19245">MYNVDLLIRLLVAVLALLPAFSASAAEPSGRTDRSQMPITVTADHLQADNKGKKAIFSGRVVSRQQDVTIYADRLEIYYGEQSEEVDRIIAVGNVRIVQSDRIGTGGHAVYETRAGRITLTVNPRVTRGNDSITGNVITYHIDDERSVVDGGGSGRVEAVIHPKAGSAPRKSDDGSKR</sequence>
<evidence type="ECO:0000259" key="6">
    <source>
        <dbReference type="Pfam" id="PF03968"/>
    </source>
</evidence>
<evidence type="ECO:0000256" key="5">
    <source>
        <dbReference type="SAM" id="SignalP"/>
    </source>
</evidence>
<evidence type="ECO:0000313" key="8">
    <source>
        <dbReference type="Proteomes" id="UP001295463"/>
    </source>
</evidence>
<keyword evidence="8" id="KW-1185">Reference proteome</keyword>
<dbReference type="Pfam" id="PF03968">
    <property type="entry name" value="LptD_N"/>
    <property type="match status" value="1"/>
</dbReference>
<dbReference type="PANTHER" id="PTHR36504:SF1">
    <property type="entry name" value="LIPOPOLYSACCHARIDE EXPORT SYSTEM PROTEIN LPTA"/>
    <property type="match status" value="1"/>
</dbReference>
<dbReference type="NCBIfam" id="TIGR03002">
    <property type="entry name" value="outer_YhbN_LptA"/>
    <property type="match status" value="1"/>
</dbReference>
<feature type="region of interest" description="Disordered" evidence="4">
    <location>
        <begin position="151"/>
        <end position="178"/>
    </location>
</feature>
<name>A0ABM9D6S9_9BACT</name>
<gene>
    <name evidence="7" type="primary">lptA</name>
    <name evidence="7" type="ORF">GEAMG1_0890</name>
</gene>
<dbReference type="Proteomes" id="UP001295463">
    <property type="component" value="Chromosome"/>
</dbReference>
<dbReference type="HAMAP" id="MF_01914">
    <property type="entry name" value="LPS_assembly_LptA"/>
    <property type="match status" value="1"/>
</dbReference>